<dbReference type="AlphaFoldDB" id="A0A6A6JHJ5"/>
<feature type="compositionally biased region" description="Basic and acidic residues" evidence="1">
    <location>
        <begin position="196"/>
        <end position="206"/>
    </location>
</feature>
<dbReference type="GeneID" id="54555863"/>
<feature type="region of interest" description="Disordered" evidence="1">
    <location>
        <begin position="67"/>
        <end position="93"/>
    </location>
</feature>
<accession>A0A6A6JHJ5</accession>
<dbReference type="Proteomes" id="UP000800097">
    <property type="component" value="Unassembled WGS sequence"/>
</dbReference>
<keyword evidence="3" id="KW-1185">Reference proteome</keyword>
<evidence type="ECO:0000256" key="1">
    <source>
        <dbReference type="SAM" id="MobiDB-lite"/>
    </source>
</evidence>
<dbReference type="RefSeq" id="XP_033653669.1">
    <property type="nucleotide sequence ID" value="XM_033802688.1"/>
</dbReference>
<feature type="compositionally biased region" description="Basic residues" evidence="1">
    <location>
        <begin position="73"/>
        <end position="82"/>
    </location>
</feature>
<proteinExistence type="predicted"/>
<dbReference type="EMBL" id="ML986494">
    <property type="protein sequence ID" value="KAF2276130.1"/>
    <property type="molecule type" value="Genomic_DNA"/>
</dbReference>
<feature type="compositionally biased region" description="Polar residues" evidence="1">
    <location>
        <begin position="83"/>
        <end position="93"/>
    </location>
</feature>
<gene>
    <name evidence="2" type="ORF">EI97DRAFT_50102</name>
</gene>
<evidence type="ECO:0000313" key="3">
    <source>
        <dbReference type="Proteomes" id="UP000800097"/>
    </source>
</evidence>
<feature type="region of interest" description="Disordered" evidence="1">
    <location>
        <begin position="182"/>
        <end position="206"/>
    </location>
</feature>
<reference evidence="2" key="1">
    <citation type="journal article" date="2020" name="Stud. Mycol.">
        <title>101 Dothideomycetes genomes: a test case for predicting lifestyles and emergence of pathogens.</title>
        <authorList>
            <person name="Haridas S."/>
            <person name="Albert R."/>
            <person name="Binder M."/>
            <person name="Bloem J."/>
            <person name="Labutti K."/>
            <person name="Salamov A."/>
            <person name="Andreopoulos B."/>
            <person name="Baker S."/>
            <person name="Barry K."/>
            <person name="Bills G."/>
            <person name="Bluhm B."/>
            <person name="Cannon C."/>
            <person name="Castanera R."/>
            <person name="Culley D."/>
            <person name="Daum C."/>
            <person name="Ezra D."/>
            <person name="Gonzalez J."/>
            <person name="Henrissat B."/>
            <person name="Kuo A."/>
            <person name="Liang C."/>
            <person name="Lipzen A."/>
            <person name="Lutzoni F."/>
            <person name="Magnuson J."/>
            <person name="Mondo S."/>
            <person name="Nolan M."/>
            <person name="Ohm R."/>
            <person name="Pangilinan J."/>
            <person name="Park H.-J."/>
            <person name="Ramirez L."/>
            <person name="Alfaro M."/>
            <person name="Sun H."/>
            <person name="Tritt A."/>
            <person name="Yoshinaga Y."/>
            <person name="Zwiers L.-H."/>
            <person name="Turgeon B."/>
            <person name="Goodwin S."/>
            <person name="Spatafora J."/>
            <person name="Crous P."/>
            <person name="Grigoriev I."/>
        </authorList>
    </citation>
    <scope>NUCLEOTIDE SEQUENCE</scope>
    <source>
        <strain evidence="2">CBS 379.55</strain>
    </source>
</reference>
<protein>
    <submittedName>
        <fullName evidence="2">Uncharacterized protein</fullName>
    </submittedName>
</protein>
<name>A0A6A6JHJ5_WESOR</name>
<sequence length="206" mass="22637">MSTWSDRVGTAGHGHEHGNLHSSIAHFPSPLSSLQISLLPSPFFPLQYPILHLQLYNASLADTAPSHPALSLSHRHIPRHHPSQPSNSTSHSLTRTLTGAYRLPSNKVKIASRHRLPASADDKQVSRSTAYVSIKRESGGPCVRRHRDHPSDLLRLISPSSYHIISALSPNTLLGTLLPPSRKQRIDSGKSSTIIKQHEREGILKA</sequence>
<organism evidence="2 3">
    <name type="scientific">Westerdykella ornata</name>
    <dbReference type="NCBI Taxonomy" id="318751"/>
    <lineage>
        <taxon>Eukaryota</taxon>
        <taxon>Fungi</taxon>
        <taxon>Dikarya</taxon>
        <taxon>Ascomycota</taxon>
        <taxon>Pezizomycotina</taxon>
        <taxon>Dothideomycetes</taxon>
        <taxon>Pleosporomycetidae</taxon>
        <taxon>Pleosporales</taxon>
        <taxon>Sporormiaceae</taxon>
        <taxon>Westerdykella</taxon>
    </lineage>
</organism>
<evidence type="ECO:0000313" key="2">
    <source>
        <dbReference type="EMBL" id="KAF2276130.1"/>
    </source>
</evidence>